<gene>
    <name evidence="2" type="ORF">VTK73DRAFT_9799</name>
</gene>
<dbReference type="EMBL" id="JAZHXJ010000856">
    <property type="protein sequence ID" value="KAL1849857.1"/>
    <property type="molecule type" value="Genomic_DNA"/>
</dbReference>
<dbReference type="PROSITE" id="PS51257">
    <property type="entry name" value="PROKAR_LIPOPROTEIN"/>
    <property type="match status" value="1"/>
</dbReference>
<keyword evidence="3" id="KW-1185">Reference proteome</keyword>
<proteinExistence type="predicted"/>
<feature type="region of interest" description="Disordered" evidence="1">
    <location>
        <begin position="460"/>
        <end position="479"/>
    </location>
</feature>
<sequence>MTRRPTCDARFSDDYCLEALLLPPLGFLLSSCSLLNTRLMLPDFEGWQDSTETINHETSSPIPSTRDSYTQIPSQRQQRRSIMRFCKTSAAAAALVGLVNAQSVPSKVSILTPLNGGSVGVEGAKWMVDVVVEFTPPKSSSAATTSSAPAAASSPSSSSGGYRRRAVDDAGFFPFLNSPNLTSFKPGPDIAAPGFVCLLNTSSDPTQNLAGVFQLNAITNSDAQGNILEAYYSWYVKAPNFGSNVFSEVTVFFLNGPAPAKYTGDPKNDPNVISNVAVADFFINGNNASTTTGPATQETPLSITLFTPTSGDVVGVNGAGWMVDMVVVNNDTTANYFSPSNGVNALYHDNFTDPKFAPGVVSEALPGLVVLSNTSTLAGGPSANLANLFQINAVTGVKNDVITEFWMTWLVGAPFAGKGQPSSLTIYVVNGTAPTNITSTPSNIISNMVTVDFTLSDDGTASTGGSTSSGSGSKTNSATSSRVFSAGAVVLAAMGVSAFLA</sequence>
<organism evidence="2 3">
    <name type="scientific">Phialemonium thermophilum</name>
    <dbReference type="NCBI Taxonomy" id="223376"/>
    <lineage>
        <taxon>Eukaryota</taxon>
        <taxon>Fungi</taxon>
        <taxon>Dikarya</taxon>
        <taxon>Ascomycota</taxon>
        <taxon>Pezizomycotina</taxon>
        <taxon>Sordariomycetes</taxon>
        <taxon>Sordariomycetidae</taxon>
        <taxon>Cephalothecales</taxon>
        <taxon>Cephalothecaceae</taxon>
        <taxon>Phialemonium</taxon>
    </lineage>
</organism>
<name>A0ABR3W084_9PEZI</name>
<feature type="region of interest" description="Disordered" evidence="1">
    <location>
        <begin position="139"/>
        <end position="162"/>
    </location>
</feature>
<evidence type="ECO:0000313" key="3">
    <source>
        <dbReference type="Proteomes" id="UP001586593"/>
    </source>
</evidence>
<feature type="compositionally biased region" description="Low complexity" evidence="1">
    <location>
        <begin position="139"/>
        <end position="159"/>
    </location>
</feature>
<evidence type="ECO:0000256" key="1">
    <source>
        <dbReference type="SAM" id="MobiDB-lite"/>
    </source>
</evidence>
<comment type="caution">
    <text evidence="2">The sequence shown here is derived from an EMBL/GenBank/DDBJ whole genome shotgun (WGS) entry which is preliminary data.</text>
</comment>
<evidence type="ECO:0000313" key="2">
    <source>
        <dbReference type="EMBL" id="KAL1849857.1"/>
    </source>
</evidence>
<accession>A0ABR3W084</accession>
<dbReference type="Proteomes" id="UP001586593">
    <property type="component" value="Unassembled WGS sequence"/>
</dbReference>
<protein>
    <submittedName>
        <fullName evidence="2">Uncharacterized protein</fullName>
    </submittedName>
</protein>
<reference evidence="2 3" key="1">
    <citation type="journal article" date="2024" name="Commun. Biol.">
        <title>Comparative genomic analysis of thermophilic fungi reveals convergent evolutionary adaptations and gene losses.</title>
        <authorList>
            <person name="Steindorff A.S."/>
            <person name="Aguilar-Pontes M.V."/>
            <person name="Robinson A.J."/>
            <person name="Andreopoulos B."/>
            <person name="LaButti K."/>
            <person name="Kuo A."/>
            <person name="Mondo S."/>
            <person name="Riley R."/>
            <person name="Otillar R."/>
            <person name="Haridas S."/>
            <person name="Lipzen A."/>
            <person name="Grimwood J."/>
            <person name="Schmutz J."/>
            <person name="Clum A."/>
            <person name="Reid I.D."/>
            <person name="Moisan M.C."/>
            <person name="Butler G."/>
            <person name="Nguyen T.T.M."/>
            <person name="Dewar K."/>
            <person name="Conant G."/>
            <person name="Drula E."/>
            <person name="Henrissat B."/>
            <person name="Hansel C."/>
            <person name="Singer S."/>
            <person name="Hutchinson M.I."/>
            <person name="de Vries R.P."/>
            <person name="Natvig D.O."/>
            <person name="Powell A.J."/>
            <person name="Tsang A."/>
            <person name="Grigoriev I.V."/>
        </authorList>
    </citation>
    <scope>NUCLEOTIDE SEQUENCE [LARGE SCALE GENOMIC DNA]</scope>
    <source>
        <strain evidence="2 3">ATCC 24622</strain>
    </source>
</reference>